<accession>A0A5P0ZG47</accession>
<dbReference type="EMBL" id="VDFM01000002">
    <property type="protein sequence ID" value="MQS51955.1"/>
    <property type="molecule type" value="Genomic_DNA"/>
</dbReference>
<feature type="region of interest" description="Disordered" evidence="1">
    <location>
        <begin position="319"/>
        <end position="360"/>
    </location>
</feature>
<dbReference type="PANTHER" id="PTHR37804">
    <property type="entry name" value="CDAA REGULATORY PROTEIN CDAR"/>
    <property type="match status" value="1"/>
</dbReference>
<dbReference type="PANTHER" id="PTHR37804:SF1">
    <property type="entry name" value="CDAA REGULATORY PROTEIN CDAR"/>
    <property type="match status" value="1"/>
</dbReference>
<dbReference type="Gene3D" id="2.170.120.40">
    <property type="entry name" value="YbbR-like domain"/>
    <property type="match status" value="2"/>
</dbReference>
<reference evidence="2 3" key="1">
    <citation type="journal article" date="2019" name="Syst. Appl. Microbiol.">
        <title>Polyphasic characterization of two novel Lactobacillus spp. isolated from blown salami packages: Description of Lactobacillus halodurans sp. nov. and Lactobacillus salsicarnum sp. nov.</title>
        <authorList>
            <person name="Schuster J.A."/>
            <person name="Klingl A."/>
            <person name="Vogel R.F."/>
            <person name="Ehrmann M.A."/>
        </authorList>
    </citation>
    <scope>NUCLEOTIDE SEQUENCE [LARGE SCALE GENOMIC DNA]</scope>
    <source>
        <strain evidence="2 3">TMW 1.2118</strain>
    </source>
</reference>
<dbReference type="RefSeq" id="WP_153382182.1">
    <property type="nucleotide sequence ID" value="NZ_VDFM01000002.1"/>
</dbReference>
<evidence type="ECO:0000313" key="2">
    <source>
        <dbReference type="EMBL" id="MQS51955.1"/>
    </source>
</evidence>
<feature type="compositionally biased region" description="Low complexity" evidence="1">
    <location>
        <begin position="324"/>
        <end position="354"/>
    </location>
</feature>
<sequence length="360" mass="38826">MMKKIVNSNYFYAFISLCAALWLFISVSSPGVGSTRDSNQSSQSTATTKATMTVPLTIQANTDSYYITGYPSTVKITIEGPSALVTATKNTQNFSLYLDLKKYLPGKHKVRIQQNGLNSELTYTIKPKYVNVNIQKRQSKSFPVNVSYSKSSLASGYEASKPSVSPDTVRVTGSAADIKKIDKLVVKPILPKGIKNTFDQEVLVQALDKKGKTLNVTLEPQTVHVKIPISLPSKKVSINFTQKGSSASGMSYSFDGDIDSVTVYGTQGQLDKIGNSIELPVDVTGITDETKRNINIADALRGQITSSDPQMVIVSISVRGSSGSGSSSNNNNSSNNTSSDNNNDNEDSTNNNNDENNDAD</sequence>
<dbReference type="AlphaFoldDB" id="A0A5P0ZG47"/>
<dbReference type="OrthoDB" id="2139417at2"/>
<dbReference type="InterPro" id="IPR012505">
    <property type="entry name" value="YbbR"/>
</dbReference>
<comment type="caution">
    <text evidence="2">The sequence shown here is derived from an EMBL/GenBank/DDBJ whole genome shotgun (WGS) entry which is preliminary data.</text>
</comment>
<name>A0A5P0ZG47_9LACO</name>
<dbReference type="Proteomes" id="UP000380386">
    <property type="component" value="Unassembled WGS sequence"/>
</dbReference>
<proteinExistence type="predicted"/>
<evidence type="ECO:0000313" key="3">
    <source>
        <dbReference type="Proteomes" id="UP000380386"/>
    </source>
</evidence>
<gene>
    <name evidence="2" type="ORF">FHL02_02855</name>
</gene>
<dbReference type="InterPro" id="IPR053154">
    <property type="entry name" value="c-di-AMP_regulator"/>
</dbReference>
<organism evidence="2 3">
    <name type="scientific">Companilactobacillus mishanensis</name>
    <dbReference type="NCBI Taxonomy" id="2486008"/>
    <lineage>
        <taxon>Bacteria</taxon>
        <taxon>Bacillati</taxon>
        <taxon>Bacillota</taxon>
        <taxon>Bacilli</taxon>
        <taxon>Lactobacillales</taxon>
        <taxon>Lactobacillaceae</taxon>
        <taxon>Companilactobacillus</taxon>
    </lineage>
</organism>
<dbReference type="Pfam" id="PF07949">
    <property type="entry name" value="YbbR"/>
    <property type="match status" value="3"/>
</dbReference>
<dbReference type="Gene3D" id="2.170.120.30">
    <property type="match status" value="1"/>
</dbReference>
<protein>
    <recommendedName>
        <fullName evidence="4">YbbR-like domain-containing protein</fullName>
    </recommendedName>
</protein>
<evidence type="ECO:0000256" key="1">
    <source>
        <dbReference type="SAM" id="MobiDB-lite"/>
    </source>
</evidence>
<evidence type="ECO:0008006" key="4">
    <source>
        <dbReference type="Google" id="ProtNLM"/>
    </source>
</evidence>